<name>A0ABV9KS95_9BACT</name>
<protein>
    <submittedName>
        <fullName evidence="4">Class II aldolase/adducin family protein</fullName>
    </submittedName>
</protein>
<evidence type="ECO:0000259" key="3">
    <source>
        <dbReference type="SMART" id="SM01007"/>
    </source>
</evidence>
<dbReference type="EMBL" id="JBHSGN010000040">
    <property type="protein sequence ID" value="MFC4672952.1"/>
    <property type="molecule type" value="Genomic_DNA"/>
</dbReference>
<dbReference type="Proteomes" id="UP001596023">
    <property type="component" value="Unassembled WGS sequence"/>
</dbReference>
<dbReference type="SUPFAM" id="SSF53639">
    <property type="entry name" value="AraD/HMP-PK domain-like"/>
    <property type="match status" value="1"/>
</dbReference>
<dbReference type="InterPro" id="IPR001303">
    <property type="entry name" value="Aldolase_II/adducin_N"/>
</dbReference>
<dbReference type="PANTHER" id="PTHR22789:SF0">
    <property type="entry name" value="3-OXO-TETRONATE 4-PHOSPHATE DECARBOXYLASE-RELATED"/>
    <property type="match status" value="1"/>
</dbReference>
<dbReference type="Gene3D" id="3.40.225.10">
    <property type="entry name" value="Class II aldolase/adducin N-terminal domain"/>
    <property type="match status" value="1"/>
</dbReference>
<reference evidence="5" key="1">
    <citation type="journal article" date="2019" name="Int. J. Syst. Evol. Microbiol.">
        <title>The Global Catalogue of Microorganisms (GCM) 10K type strain sequencing project: providing services to taxonomists for standard genome sequencing and annotation.</title>
        <authorList>
            <consortium name="The Broad Institute Genomics Platform"/>
            <consortium name="The Broad Institute Genome Sequencing Center for Infectious Disease"/>
            <person name="Wu L."/>
            <person name="Ma J."/>
        </authorList>
    </citation>
    <scope>NUCLEOTIDE SEQUENCE [LARGE SCALE GENOMIC DNA]</scope>
    <source>
        <strain evidence="5">CCUG 66188</strain>
    </source>
</reference>
<keyword evidence="1" id="KW-0479">Metal-binding</keyword>
<dbReference type="RefSeq" id="WP_379994178.1">
    <property type="nucleotide sequence ID" value="NZ_JBHSGN010000040.1"/>
</dbReference>
<dbReference type="Pfam" id="PF00596">
    <property type="entry name" value="Aldolase_II"/>
    <property type="match status" value="1"/>
</dbReference>
<evidence type="ECO:0000256" key="2">
    <source>
        <dbReference type="ARBA" id="ARBA00023239"/>
    </source>
</evidence>
<accession>A0ABV9KS95</accession>
<evidence type="ECO:0000256" key="1">
    <source>
        <dbReference type="ARBA" id="ARBA00022723"/>
    </source>
</evidence>
<evidence type="ECO:0000313" key="5">
    <source>
        <dbReference type="Proteomes" id="UP001596023"/>
    </source>
</evidence>
<proteinExistence type="predicted"/>
<gene>
    <name evidence="4" type="ORF">ACFO6W_04535</name>
</gene>
<organism evidence="4 5">
    <name type="scientific">Dysgonomonas termitidis</name>
    <dbReference type="NCBI Taxonomy" id="1516126"/>
    <lineage>
        <taxon>Bacteria</taxon>
        <taxon>Pseudomonadati</taxon>
        <taxon>Bacteroidota</taxon>
        <taxon>Bacteroidia</taxon>
        <taxon>Bacteroidales</taxon>
        <taxon>Dysgonomonadaceae</taxon>
        <taxon>Dysgonomonas</taxon>
    </lineage>
</organism>
<dbReference type="InterPro" id="IPR050197">
    <property type="entry name" value="Aldolase_class_II_sugar_metab"/>
</dbReference>
<dbReference type="SMART" id="SM01007">
    <property type="entry name" value="Aldolase_II"/>
    <property type="match status" value="1"/>
</dbReference>
<keyword evidence="5" id="KW-1185">Reference proteome</keyword>
<sequence length="214" mass="23906">MITKEHIAKFIEQAHRVGKERLQLCSSGNLSWRVEEHTALVSGTGSWLPRLAEENVAICDISTGLRIDGPKPSMESVFHLGVLRERKDMNVVLHFQSEYATIVSCMKKKPENFNVVAEVPCYCGREIPVIPYFRPGSKELADAVTNALREHDCVLMNKHGQAVCGKDFDDAFQKAVFFEFACGIIVRAGEGNYQTLSDEEIRDLEVYILGKAGS</sequence>
<feature type="domain" description="Class II aldolase/adducin N-terminal" evidence="3">
    <location>
        <begin position="8"/>
        <end position="186"/>
    </location>
</feature>
<dbReference type="InterPro" id="IPR036409">
    <property type="entry name" value="Aldolase_II/adducin_N_sf"/>
</dbReference>
<dbReference type="PANTHER" id="PTHR22789">
    <property type="entry name" value="FUCULOSE PHOSPHATE ALDOLASE"/>
    <property type="match status" value="1"/>
</dbReference>
<comment type="caution">
    <text evidence="4">The sequence shown here is derived from an EMBL/GenBank/DDBJ whole genome shotgun (WGS) entry which is preliminary data.</text>
</comment>
<keyword evidence="2" id="KW-0456">Lyase</keyword>
<evidence type="ECO:0000313" key="4">
    <source>
        <dbReference type="EMBL" id="MFC4672952.1"/>
    </source>
</evidence>